<dbReference type="EMBL" id="LTAN01000006">
    <property type="protein sequence ID" value="OBR08101.1"/>
    <property type="molecule type" value="Genomic_DNA"/>
</dbReference>
<dbReference type="AlphaFoldDB" id="A0A1B7Y7S0"/>
<sequence length="572" mass="61749">MKASDPPTLNLRAAEDAKKAMDLRVDGMAPAADHGEDEQEQEDVEADKCGSPDSPATGSLLLDDGQSIVNSDQDSVEAPRDVDSLFSGGEISFEMSPLRAQNSDDDDDDFPAFPSPIQNTDDGKETPSRPGDVLAGLHLQNVAIRKLRRSRHPGTDKVRKDEDANKNDNATKDELLNSNDILASKADTTTIGHAAQELFTKIQQQLSQDAWLTDDVVDALIRVVVNYYTKPQPSRKVTVMYSLALDIESPTEPSFKLLRHLGLEPGIQSHSIYIPLHHKKRTPHWTLAILQADQTKVKITHLDSVPDQRAHIRMMATAAAGLPPCWQEYTTRRGEHPPSSPVGTAAARKRKAALFSDAGSETDHSAPPPPSKTTKLERDAAWCAAQLIPEAELEAARADVQTVESQLAAHQQQVRDDEIRMRDAYVSIEKQKALHDAAGFLASIMAAAHKVTTTGNETTVPGADGDTASTVRGVHRAELAVVANKISDTASLMPIGAGFHPVPLDESRIALTAAEAEYRAAVVAARQSNAALHGLKARLHATKALVKQQEGLKLIQRGLAMIAEGGGNVTQV</sequence>
<keyword evidence="2" id="KW-0645">Protease</keyword>
<reference evidence="8" key="1">
    <citation type="journal article" date="2017" name="BMC Genomics">
        <title>Gapless genome assembly of Colletotrichum higginsianum reveals chromosome structure and association of transposable elements with secondary metabolite gene clusters.</title>
        <authorList>
            <person name="Dallery J.-F."/>
            <person name="Lapalu N."/>
            <person name="Zampounis A."/>
            <person name="Pigne S."/>
            <person name="Luyten I."/>
            <person name="Amselem J."/>
            <person name="Wittenberg A.H.J."/>
            <person name="Zhou S."/>
            <person name="de Queiroz M.V."/>
            <person name="Robin G.P."/>
            <person name="Auger A."/>
            <person name="Hainaut M."/>
            <person name="Henrissat B."/>
            <person name="Kim K.-T."/>
            <person name="Lee Y.-H."/>
            <person name="Lespinet O."/>
            <person name="Schwartz D.C."/>
            <person name="Thon M.R."/>
            <person name="O'Connell R.J."/>
        </authorList>
    </citation>
    <scope>NUCLEOTIDE SEQUENCE [LARGE SCALE GENOMIC DNA]</scope>
    <source>
        <strain evidence="8">IMI 349063</strain>
    </source>
</reference>
<keyword evidence="3" id="KW-0378">Hydrolase</keyword>
<dbReference type="GO" id="GO:0019783">
    <property type="term" value="F:ubiquitin-like protein peptidase activity"/>
    <property type="evidence" value="ECO:0007669"/>
    <property type="project" value="UniProtKB-ARBA"/>
</dbReference>
<dbReference type="KEGG" id="chig:CH63R_09622"/>
<feature type="region of interest" description="Disordered" evidence="5">
    <location>
        <begin position="351"/>
        <end position="376"/>
    </location>
</feature>
<keyword evidence="4" id="KW-0175">Coiled coil</keyword>
<dbReference type="Proteomes" id="UP000092177">
    <property type="component" value="Chromosome 6"/>
</dbReference>
<feature type="compositionally biased region" description="Acidic residues" evidence="5">
    <location>
        <begin position="35"/>
        <end position="45"/>
    </location>
</feature>
<dbReference type="Gene3D" id="3.40.395.10">
    <property type="entry name" value="Adenoviral Proteinase, Chain A"/>
    <property type="match status" value="1"/>
</dbReference>
<name>A0A1B7Y7S0_COLHI</name>
<evidence type="ECO:0000256" key="1">
    <source>
        <dbReference type="ARBA" id="ARBA00005234"/>
    </source>
</evidence>
<feature type="compositionally biased region" description="Basic and acidic residues" evidence="5">
    <location>
        <begin position="153"/>
        <end position="172"/>
    </location>
</feature>
<dbReference type="RefSeq" id="XP_018156619.1">
    <property type="nucleotide sequence ID" value="XM_018304596.1"/>
</dbReference>
<evidence type="ECO:0000313" key="8">
    <source>
        <dbReference type="Proteomes" id="UP000092177"/>
    </source>
</evidence>
<dbReference type="GO" id="GO:0008234">
    <property type="term" value="F:cysteine-type peptidase activity"/>
    <property type="evidence" value="ECO:0007669"/>
    <property type="project" value="InterPro"/>
</dbReference>
<dbReference type="GeneID" id="28868703"/>
<evidence type="ECO:0000256" key="3">
    <source>
        <dbReference type="ARBA" id="ARBA00022801"/>
    </source>
</evidence>
<dbReference type="PROSITE" id="PS50600">
    <property type="entry name" value="ULP_PROTEASE"/>
    <property type="match status" value="1"/>
</dbReference>
<comment type="similarity">
    <text evidence="1">Belongs to the peptidase C48 family.</text>
</comment>
<evidence type="ECO:0000256" key="2">
    <source>
        <dbReference type="ARBA" id="ARBA00022670"/>
    </source>
</evidence>
<evidence type="ECO:0000256" key="4">
    <source>
        <dbReference type="SAM" id="Coils"/>
    </source>
</evidence>
<dbReference type="SUPFAM" id="SSF54001">
    <property type="entry name" value="Cysteine proteinases"/>
    <property type="match status" value="1"/>
</dbReference>
<feature type="coiled-coil region" evidence="4">
    <location>
        <begin position="393"/>
        <end position="420"/>
    </location>
</feature>
<dbReference type="InterPro" id="IPR003653">
    <property type="entry name" value="Peptidase_C48_C"/>
</dbReference>
<evidence type="ECO:0000313" key="7">
    <source>
        <dbReference type="EMBL" id="OBR08101.1"/>
    </source>
</evidence>
<feature type="region of interest" description="Disordered" evidence="5">
    <location>
        <begin position="1"/>
        <end position="87"/>
    </location>
</feature>
<organism evidence="7 8">
    <name type="scientific">Colletotrichum higginsianum (strain IMI 349063)</name>
    <name type="common">Crucifer anthracnose fungus</name>
    <dbReference type="NCBI Taxonomy" id="759273"/>
    <lineage>
        <taxon>Eukaryota</taxon>
        <taxon>Fungi</taxon>
        <taxon>Dikarya</taxon>
        <taxon>Ascomycota</taxon>
        <taxon>Pezizomycotina</taxon>
        <taxon>Sordariomycetes</taxon>
        <taxon>Hypocreomycetidae</taxon>
        <taxon>Glomerellales</taxon>
        <taxon>Glomerellaceae</taxon>
        <taxon>Colletotrichum</taxon>
        <taxon>Colletotrichum destructivum species complex</taxon>
    </lineage>
</organism>
<keyword evidence="8" id="KW-1185">Reference proteome</keyword>
<proteinExistence type="inferred from homology"/>
<dbReference type="VEuPathDB" id="FungiDB:CH63R_09622"/>
<gene>
    <name evidence="7" type="ORF">CH63R_09622</name>
</gene>
<dbReference type="GO" id="GO:0006508">
    <property type="term" value="P:proteolysis"/>
    <property type="evidence" value="ECO:0007669"/>
    <property type="project" value="UniProtKB-KW"/>
</dbReference>
<comment type="caution">
    <text evidence="7">The sequence shown here is derived from an EMBL/GenBank/DDBJ whole genome shotgun (WGS) entry which is preliminary data.</text>
</comment>
<feature type="domain" description="Ubiquitin-like protease family profile" evidence="6">
    <location>
        <begin position="181"/>
        <end position="572"/>
    </location>
</feature>
<dbReference type="InterPro" id="IPR038765">
    <property type="entry name" value="Papain-like_cys_pep_sf"/>
</dbReference>
<feature type="region of interest" description="Disordered" evidence="5">
    <location>
        <begin position="146"/>
        <end position="172"/>
    </location>
</feature>
<feature type="compositionally biased region" description="Basic and acidic residues" evidence="5">
    <location>
        <begin position="13"/>
        <end position="25"/>
    </location>
</feature>
<protein>
    <recommendedName>
        <fullName evidence="6">Ubiquitin-like protease family profile domain-containing protein</fullName>
    </recommendedName>
</protein>
<evidence type="ECO:0000259" key="6">
    <source>
        <dbReference type="PROSITE" id="PS50600"/>
    </source>
</evidence>
<evidence type="ECO:0000256" key="5">
    <source>
        <dbReference type="SAM" id="MobiDB-lite"/>
    </source>
</evidence>
<accession>A0A1B7Y7S0</accession>
<feature type="region of interest" description="Disordered" evidence="5">
    <location>
        <begin position="99"/>
        <end position="133"/>
    </location>
</feature>